<dbReference type="Proteomes" id="UP000270296">
    <property type="component" value="Unassembled WGS sequence"/>
</dbReference>
<name>A0A183J230_9BILA</name>
<protein>
    <submittedName>
        <fullName evidence="1 3">Uncharacterized protein</fullName>
    </submittedName>
</protein>
<keyword evidence="2" id="KW-1185">Reference proteome</keyword>
<gene>
    <name evidence="1" type="ORF">SBAD_LOCUS9928</name>
</gene>
<accession>A0A183J230</accession>
<evidence type="ECO:0000313" key="2">
    <source>
        <dbReference type="Proteomes" id="UP000270296"/>
    </source>
</evidence>
<reference evidence="3" key="1">
    <citation type="submission" date="2016-06" db="UniProtKB">
        <authorList>
            <consortium name="WormBaseParasite"/>
        </authorList>
    </citation>
    <scope>IDENTIFICATION</scope>
</reference>
<reference evidence="1 2" key="2">
    <citation type="submission" date="2018-11" db="EMBL/GenBank/DDBJ databases">
        <authorList>
            <consortium name="Pathogen Informatics"/>
        </authorList>
    </citation>
    <scope>NUCLEOTIDE SEQUENCE [LARGE SCALE GENOMIC DNA]</scope>
</reference>
<dbReference type="WBParaSite" id="SBAD_0001027901-mRNA-1">
    <property type="protein sequence ID" value="SBAD_0001027901-mRNA-1"/>
    <property type="gene ID" value="SBAD_0001027901"/>
</dbReference>
<dbReference type="EMBL" id="UZAM01013364">
    <property type="protein sequence ID" value="VDP27429.1"/>
    <property type="molecule type" value="Genomic_DNA"/>
</dbReference>
<organism evidence="3">
    <name type="scientific">Soboliphyme baturini</name>
    <dbReference type="NCBI Taxonomy" id="241478"/>
    <lineage>
        <taxon>Eukaryota</taxon>
        <taxon>Metazoa</taxon>
        <taxon>Ecdysozoa</taxon>
        <taxon>Nematoda</taxon>
        <taxon>Enoplea</taxon>
        <taxon>Dorylaimia</taxon>
        <taxon>Dioctophymatida</taxon>
        <taxon>Dioctophymatoidea</taxon>
        <taxon>Soboliphymatidae</taxon>
        <taxon>Soboliphyme</taxon>
    </lineage>
</organism>
<sequence>METVRAEEIGICYFTSDRTMSYPCHADGFPPSPVDSSPGEIGSNPEFFVRPQMDLCAAVSGQPRTNLS</sequence>
<evidence type="ECO:0000313" key="1">
    <source>
        <dbReference type="EMBL" id="VDP27429.1"/>
    </source>
</evidence>
<proteinExistence type="predicted"/>
<evidence type="ECO:0000313" key="3">
    <source>
        <dbReference type="WBParaSite" id="SBAD_0001027901-mRNA-1"/>
    </source>
</evidence>
<dbReference type="AlphaFoldDB" id="A0A183J230"/>